<dbReference type="Pfam" id="PF00881">
    <property type="entry name" value="Nitroreductase"/>
    <property type="match status" value="1"/>
</dbReference>
<organism evidence="4 5">
    <name type="scientific">Mycolicibacterium iranicum</name>
    <name type="common">Mycobacterium iranicum</name>
    <dbReference type="NCBI Taxonomy" id="912594"/>
    <lineage>
        <taxon>Bacteria</taxon>
        <taxon>Bacillati</taxon>
        <taxon>Actinomycetota</taxon>
        <taxon>Actinomycetes</taxon>
        <taxon>Mycobacteriales</taxon>
        <taxon>Mycobacteriaceae</taxon>
        <taxon>Mycolicibacterium</taxon>
    </lineage>
</organism>
<dbReference type="Gene3D" id="3.40.109.10">
    <property type="entry name" value="NADH Oxidase"/>
    <property type="match status" value="1"/>
</dbReference>
<dbReference type="PANTHER" id="PTHR43673">
    <property type="entry name" value="NAD(P)H NITROREDUCTASE YDGI-RELATED"/>
    <property type="match status" value="1"/>
</dbReference>
<feature type="domain" description="Nitroreductase" evidence="3">
    <location>
        <begin position="19"/>
        <end position="194"/>
    </location>
</feature>
<proteinExistence type="inferred from homology"/>
<dbReference type="PANTHER" id="PTHR43673:SF10">
    <property type="entry name" value="NADH DEHYDROGENASE_NAD(P)H NITROREDUCTASE XCC3605-RELATED"/>
    <property type="match status" value="1"/>
</dbReference>
<keyword evidence="2" id="KW-0560">Oxidoreductase</keyword>
<dbReference type="SUPFAM" id="SSF55469">
    <property type="entry name" value="FMN-dependent nitroreductase-like"/>
    <property type="match status" value="1"/>
</dbReference>
<reference evidence="4 5" key="1">
    <citation type="submission" date="2016-01" db="EMBL/GenBank/DDBJ databases">
        <title>The new phylogeny of the genus Mycobacterium.</title>
        <authorList>
            <person name="Tarcisio F."/>
            <person name="Conor M."/>
            <person name="Antonella G."/>
            <person name="Elisabetta G."/>
            <person name="Giulia F.S."/>
            <person name="Sara T."/>
            <person name="Anna F."/>
            <person name="Clotilde B."/>
            <person name="Roberto B."/>
            <person name="Veronica D.S."/>
            <person name="Fabio R."/>
            <person name="Monica P."/>
            <person name="Olivier J."/>
            <person name="Enrico T."/>
            <person name="Nicola S."/>
        </authorList>
    </citation>
    <scope>NUCLEOTIDE SEQUENCE [LARGE SCALE GENOMIC DNA]</scope>
    <source>
        <strain evidence="4 5">DSM 45541</strain>
    </source>
</reference>
<comment type="caution">
    <text evidence="4">The sequence shown here is derived from an EMBL/GenBank/DDBJ whole genome shotgun (WGS) entry which is preliminary data.</text>
</comment>
<comment type="similarity">
    <text evidence="1">Belongs to the nitroreductase family.</text>
</comment>
<name>A0A1X1WUL5_MYCIR</name>
<accession>A0A1X1WUL5</accession>
<dbReference type="CDD" id="cd02062">
    <property type="entry name" value="Nitro_FMN_reductase"/>
    <property type="match status" value="1"/>
</dbReference>
<evidence type="ECO:0000259" key="3">
    <source>
        <dbReference type="Pfam" id="PF00881"/>
    </source>
</evidence>
<dbReference type="Proteomes" id="UP000193622">
    <property type="component" value="Unassembled WGS sequence"/>
</dbReference>
<evidence type="ECO:0000256" key="1">
    <source>
        <dbReference type="ARBA" id="ARBA00007118"/>
    </source>
</evidence>
<dbReference type="GO" id="GO:0016491">
    <property type="term" value="F:oxidoreductase activity"/>
    <property type="evidence" value="ECO:0007669"/>
    <property type="project" value="UniProtKB-KW"/>
</dbReference>
<dbReference type="AlphaFoldDB" id="A0A1X1WUL5"/>
<evidence type="ECO:0000313" key="4">
    <source>
        <dbReference type="EMBL" id="ORV90336.1"/>
    </source>
</evidence>
<evidence type="ECO:0000256" key="2">
    <source>
        <dbReference type="ARBA" id="ARBA00023002"/>
    </source>
</evidence>
<protein>
    <submittedName>
        <fullName evidence="4">Nitroreductase</fullName>
    </submittedName>
</protein>
<gene>
    <name evidence="4" type="ORF">AWC12_06095</name>
</gene>
<evidence type="ECO:0000313" key="5">
    <source>
        <dbReference type="Proteomes" id="UP000193622"/>
    </source>
</evidence>
<sequence>MTLKKSETLNLSADEVLTTTRSVRKRLDFDKPVPREVLMECLDIALQAPTGSNAQGWQFVFVDDPEKKKALADIYRTNATPYLEQEKPTYGDIRDERTPLVVDSAKYLNDRLHEVPVMLIPCLEGRPDGAPAGMSAGFWGSLLPAAWSFMLALRSRGLGSAWTTLHLLGDGEKQAADVLGIPFDKYSQGGLFPIAYTVGTDFKKAKRLPAEQLTHWNEW</sequence>
<dbReference type="RefSeq" id="WP_085172804.1">
    <property type="nucleotide sequence ID" value="NZ_LQPC01000020.1"/>
</dbReference>
<dbReference type="EMBL" id="LQPC01000020">
    <property type="protein sequence ID" value="ORV90336.1"/>
    <property type="molecule type" value="Genomic_DNA"/>
</dbReference>
<dbReference type="InterPro" id="IPR029479">
    <property type="entry name" value="Nitroreductase"/>
</dbReference>
<dbReference type="InterPro" id="IPR000415">
    <property type="entry name" value="Nitroreductase-like"/>
</dbReference>